<keyword evidence="1" id="KW-1133">Transmembrane helix</keyword>
<keyword evidence="1" id="KW-0472">Membrane</keyword>
<protein>
    <recommendedName>
        <fullName evidence="4">Secreted protein</fullName>
    </recommendedName>
</protein>
<proteinExistence type="predicted"/>
<organism evidence="2 3">
    <name type="scientific">Streptomyces yaanensis</name>
    <dbReference type="NCBI Taxonomy" id="1142239"/>
    <lineage>
        <taxon>Bacteria</taxon>
        <taxon>Bacillati</taxon>
        <taxon>Actinomycetota</taxon>
        <taxon>Actinomycetes</taxon>
        <taxon>Kitasatosporales</taxon>
        <taxon>Streptomycetaceae</taxon>
        <taxon>Streptomyces</taxon>
    </lineage>
</organism>
<dbReference type="RefSeq" id="WP_310773506.1">
    <property type="nucleotide sequence ID" value="NZ_JBHRWR010000033.1"/>
</dbReference>
<evidence type="ECO:0000313" key="3">
    <source>
        <dbReference type="Proteomes" id="UP001595701"/>
    </source>
</evidence>
<dbReference type="EMBL" id="JBHRWR010000033">
    <property type="protein sequence ID" value="MFC3577412.1"/>
    <property type="molecule type" value="Genomic_DNA"/>
</dbReference>
<reference evidence="3" key="1">
    <citation type="journal article" date="2019" name="Int. J. Syst. Evol. Microbiol.">
        <title>The Global Catalogue of Microorganisms (GCM) 10K type strain sequencing project: providing services to taxonomists for standard genome sequencing and annotation.</title>
        <authorList>
            <consortium name="The Broad Institute Genomics Platform"/>
            <consortium name="The Broad Institute Genome Sequencing Center for Infectious Disease"/>
            <person name="Wu L."/>
            <person name="Ma J."/>
        </authorList>
    </citation>
    <scope>NUCLEOTIDE SEQUENCE [LARGE SCALE GENOMIC DNA]</scope>
    <source>
        <strain evidence="3">CGMCC 4.7035</strain>
    </source>
</reference>
<evidence type="ECO:0000313" key="2">
    <source>
        <dbReference type="EMBL" id="MFC3577412.1"/>
    </source>
</evidence>
<feature type="transmembrane region" description="Helical" evidence="1">
    <location>
        <begin position="12"/>
        <end position="34"/>
    </location>
</feature>
<evidence type="ECO:0000256" key="1">
    <source>
        <dbReference type="SAM" id="Phobius"/>
    </source>
</evidence>
<accession>A0ABV7SKD1</accession>
<gene>
    <name evidence="2" type="ORF">ACFOZ0_29890</name>
</gene>
<evidence type="ECO:0008006" key="4">
    <source>
        <dbReference type="Google" id="ProtNLM"/>
    </source>
</evidence>
<keyword evidence="1" id="KW-0812">Transmembrane</keyword>
<comment type="caution">
    <text evidence="2">The sequence shown here is derived from an EMBL/GenBank/DDBJ whole genome shotgun (WGS) entry which is preliminary data.</text>
</comment>
<dbReference type="Proteomes" id="UP001595701">
    <property type="component" value="Unassembled WGS sequence"/>
</dbReference>
<keyword evidence="3" id="KW-1185">Reference proteome</keyword>
<sequence length="138" mass="14939">MTAVARPRKTKAIVFGAVALAFSAVIVTAAGYWWHEHNRPSQASKADCVLAQQLVDSTRQIPSDKAAVDKWEKSAQQRRYQLKDGYLGASISNYEGLAAQNARGEGAPSVKEVRHLQDQASGHCVDANVKLSFPSISS</sequence>
<name>A0ABV7SKD1_9ACTN</name>